<evidence type="ECO:0000256" key="4">
    <source>
        <dbReference type="SAM" id="SignalP"/>
    </source>
</evidence>
<reference evidence="6" key="1">
    <citation type="journal article" date="2017" name="Genome Biol.">
        <title>Comparative genomics reveals high biological diversity and specific adaptations in the industrially and medically important fungal genus Aspergillus.</title>
        <authorList>
            <person name="de Vries R.P."/>
            <person name="Riley R."/>
            <person name="Wiebenga A."/>
            <person name="Aguilar-Osorio G."/>
            <person name="Amillis S."/>
            <person name="Uchima C.A."/>
            <person name="Anderluh G."/>
            <person name="Asadollahi M."/>
            <person name="Askin M."/>
            <person name="Barry K."/>
            <person name="Battaglia E."/>
            <person name="Bayram O."/>
            <person name="Benocci T."/>
            <person name="Braus-Stromeyer S.A."/>
            <person name="Caldana C."/>
            <person name="Canovas D."/>
            <person name="Cerqueira G.C."/>
            <person name="Chen F."/>
            <person name="Chen W."/>
            <person name="Choi C."/>
            <person name="Clum A."/>
            <person name="Dos Santos R.A."/>
            <person name="Damasio A.R."/>
            <person name="Diallinas G."/>
            <person name="Emri T."/>
            <person name="Fekete E."/>
            <person name="Flipphi M."/>
            <person name="Freyberg S."/>
            <person name="Gallo A."/>
            <person name="Gournas C."/>
            <person name="Habgood R."/>
            <person name="Hainaut M."/>
            <person name="Harispe M.L."/>
            <person name="Henrissat B."/>
            <person name="Hilden K.S."/>
            <person name="Hope R."/>
            <person name="Hossain A."/>
            <person name="Karabika E."/>
            <person name="Karaffa L."/>
            <person name="Karanyi Z."/>
            <person name="Krasevec N."/>
            <person name="Kuo A."/>
            <person name="Kusch H."/>
            <person name="LaButti K."/>
            <person name="Lagendijk E.L."/>
            <person name="Lapidus A."/>
            <person name="Levasseur A."/>
            <person name="Lindquist E."/>
            <person name="Lipzen A."/>
            <person name="Logrieco A.F."/>
            <person name="MacCabe A."/>
            <person name="Maekelae M.R."/>
            <person name="Malavazi I."/>
            <person name="Melin P."/>
            <person name="Meyer V."/>
            <person name="Mielnichuk N."/>
            <person name="Miskei M."/>
            <person name="Molnar A.P."/>
            <person name="Mule G."/>
            <person name="Ngan C.Y."/>
            <person name="Orejas M."/>
            <person name="Orosz E."/>
            <person name="Ouedraogo J.P."/>
            <person name="Overkamp K.M."/>
            <person name="Park H.-S."/>
            <person name="Perrone G."/>
            <person name="Piumi F."/>
            <person name="Punt P.J."/>
            <person name="Ram A.F."/>
            <person name="Ramon A."/>
            <person name="Rauscher S."/>
            <person name="Record E."/>
            <person name="Riano-Pachon D.M."/>
            <person name="Robert V."/>
            <person name="Roehrig J."/>
            <person name="Ruller R."/>
            <person name="Salamov A."/>
            <person name="Salih N.S."/>
            <person name="Samson R.A."/>
            <person name="Sandor E."/>
            <person name="Sanguinetti M."/>
            <person name="Schuetze T."/>
            <person name="Sepcic K."/>
            <person name="Shelest E."/>
            <person name="Sherlock G."/>
            <person name="Sophianopoulou V."/>
            <person name="Squina F.M."/>
            <person name="Sun H."/>
            <person name="Susca A."/>
            <person name="Todd R.B."/>
            <person name="Tsang A."/>
            <person name="Unkles S.E."/>
            <person name="van de Wiele N."/>
            <person name="van Rossen-Uffink D."/>
            <person name="Oliveira J.V."/>
            <person name="Vesth T.C."/>
            <person name="Visser J."/>
            <person name="Yu J.-H."/>
            <person name="Zhou M."/>
            <person name="Andersen M.R."/>
            <person name="Archer D.B."/>
            <person name="Baker S.E."/>
            <person name="Benoit I."/>
            <person name="Brakhage A.A."/>
            <person name="Braus G.H."/>
            <person name="Fischer R."/>
            <person name="Frisvad J.C."/>
            <person name="Goldman G.H."/>
            <person name="Houbraken J."/>
            <person name="Oakley B."/>
            <person name="Pocsi I."/>
            <person name="Scazzocchio C."/>
            <person name="Seiboth B."/>
            <person name="vanKuyk P.A."/>
            <person name="Wortman J."/>
            <person name="Dyer P.S."/>
            <person name="Grigoriev I.V."/>
        </authorList>
    </citation>
    <scope>NUCLEOTIDE SEQUENCE [LARGE SCALE GENOMIC DNA]</scope>
    <source>
        <strain evidence="6">DTO 134E9</strain>
    </source>
</reference>
<evidence type="ECO:0000256" key="2">
    <source>
        <dbReference type="ARBA" id="ARBA00022801"/>
    </source>
</evidence>
<dbReference type="EMBL" id="KV878214">
    <property type="protein sequence ID" value="OJJ32765.1"/>
    <property type="molecule type" value="Genomic_DNA"/>
</dbReference>
<protein>
    <submittedName>
        <fullName evidence="5">Uncharacterized protein</fullName>
    </submittedName>
</protein>
<proteinExistence type="predicted"/>
<keyword evidence="3" id="KW-1015">Disulfide bond</keyword>
<feature type="chain" id="PRO_5012996310" evidence="4">
    <location>
        <begin position="20"/>
        <end position="158"/>
    </location>
</feature>
<dbReference type="Gene3D" id="3.10.450.30">
    <property type="entry name" value="Microbial ribonucleases"/>
    <property type="match status" value="1"/>
</dbReference>
<gene>
    <name evidence="5" type="ORF">ASPWEDRAFT_42797</name>
</gene>
<dbReference type="AlphaFoldDB" id="A0A1L9RCX0"/>
<evidence type="ECO:0000256" key="1">
    <source>
        <dbReference type="ARBA" id="ARBA00022722"/>
    </source>
</evidence>
<evidence type="ECO:0000313" key="6">
    <source>
        <dbReference type="Proteomes" id="UP000184383"/>
    </source>
</evidence>
<dbReference type="InterPro" id="IPR048269">
    <property type="entry name" value="RNase_U2"/>
</dbReference>
<dbReference type="Proteomes" id="UP000184383">
    <property type="component" value="Unassembled WGS sequence"/>
</dbReference>
<keyword evidence="4" id="KW-0732">Signal</keyword>
<dbReference type="GO" id="GO:0004540">
    <property type="term" value="F:RNA nuclease activity"/>
    <property type="evidence" value="ECO:0007669"/>
    <property type="project" value="InterPro"/>
</dbReference>
<organism evidence="5 6">
    <name type="scientific">Aspergillus wentii DTO 134E9</name>
    <dbReference type="NCBI Taxonomy" id="1073089"/>
    <lineage>
        <taxon>Eukaryota</taxon>
        <taxon>Fungi</taxon>
        <taxon>Dikarya</taxon>
        <taxon>Ascomycota</taxon>
        <taxon>Pezizomycotina</taxon>
        <taxon>Eurotiomycetes</taxon>
        <taxon>Eurotiomycetidae</taxon>
        <taxon>Eurotiales</taxon>
        <taxon>Aspergillaceae</taxon>
        <taxon>Aspergillus</taxon>
        <taxon>Aspergillus subgen. Cremei</taxon>
    </lineage>
</organism>
<dbReference type="InterPro" id="IPR016191">
    <property type="entry name" value="Ribonuclease/ribotoxin"/>
</dbReference>
<keyword evidence="6" id="KW-1185">Reference proteome</keyword>
<dbReference type="RefSeq" id="XP_040686442.1">
    <property type="nucleotide sequence ID" value="XM_040835865.1"/>
</dbReference>
<evidence type="ECO:0000313" key="5">
    <source>
        <dbReference type="EMBL" id="OJJ32765.1"/>
    </source>
</evidence>
<feature type="signal peptide" evidence="4">
    <location>
        <begin position="1"/>
        <end position="19"/>
    </location>
</feature>
<sequence length="158" mass="16849">MVSIKAVLVAALTATTTMATPTPPSSNIISQNYICAKGQFNNGTVLGHIPQSKVNAEYNEAGTKTGASGYPKKFENKDKLHLAPGCGTDAGLWELPVLDGGKPYDYNKTDANPGLMRVYYTTELRFCGIGVEGDADKADPDHLCRVECPNCLQSAPPQ</sequence>
<dbReference type="GO" id="GO:0016787">
    <property type="term" value="F:hydrolase activity"/>
    <property type="evidence" value="ECO:0007669"/>
    <property type="project" value="UniProtKB-KW"/>
</dbReference>
<dbReference type="PIRSF" id="PIRSF037430">
    <property type="entry name" value="RNase_U2"/>
    <property type="match status" value="1"/>
</dbReference>
<dbReference type="VEuPathDB" id="FungiDB:ASPWEDRAFT_42797"/>
<keyword evidence="2" id="KW-0378">Hydrolase</keyword>
<keyword evidence="1" id="KW-0540">Nuclease</keyword>
<dbReference type="OrthoDB" id="4224768at2759"/>
<dbReference type="GO" id="GO:0003723">
    <property type="term" value="F:RNA binding"/>
    <property type="evidence" value="ECO:0007669"/>
    <property type="project" value="InterPro"/>
</dbReference>
<dbReference type="GeneID" id="63751713"/>
<dbReference type="SUPFAM" id="SSF53933">
    <property type="entry name" value="Microbial ribonucleases"/>
    <property type="match status" value="1"/>
</dbReference>
<name>A0A1L9RCX0_ASPWE</name>
<accession>A0A1L9RCX0</accession>
<evidence type="ECO:0000256" key="3">
    <source>
        <dbReference type="ARBA" id="ARBA00023157"/>
    </source>
</evidence>